<dbReference type="PANTHER" id="PTHR33053">
    <property type="entry name" value="PROTEIN, PUTATIVE-RELATED"/>
    <property type="match status" value="1"/>
</dbReference>
<evidence type="ECO:0000313" key="2">
    <source>
        <dbReference type="RefSeq" id="XP_065675815.1"/>
    </source>
</evidence>
<dbReference type="Proteomes" id="UP001652625">
    <property type="component" value="Chromosome 15"/>
</dbReference>
<protein>
    <submittedName>
        <fullName evidence="2">Uncharacterized protein LOC136092022</fullName>
    </submittedName>
</protein>
<dbReference type="PANTHER" id="PTHR33053:SF9">
    <property type="entry name" value="AGAP000105-PA"/>
    <property type="match status" value="1"/>
</dbReference>
<accession>A0ABM4DMP7</accession>
<sequence>MLYAKELNCLLNSSICFLINIDGLPTYKSSSYQLRPGLGIFKGSACEKPFTIGIYGGNKKPACIREFLNDFISEIKVLEKEDILIENNFIQVTISNFVCDAPARAFLKCIKMHLGYNSCQRCIQKSELVDGKVILPEVSSPLSTDASFDEKHDHAHRHAVSPLKEPKIGMVSRFNLDYMHLVCVGVMWRTVTQDNQKTAKIRQNLT</sequence>
<gene>
    <name evidence="2" type="primary">LOC136092022</name>
</gene>
<organism evidence="1 2">
    <name type="scientific">Hydra vulgaris</name>
    <name type="common">Hydra</name>
    <name type="synonym">Hydra attenuata</name>
    <dbReference type="NCBI Taxonomy" id="6087"/>
    <lineage>
        <taxon>Eukaryota</taxon>
        <taxon>Metazoa</taxon>
        <taxon>Cnidaria</taxon>
        <taxon>Hydrozoa</taxon>
        <taxon>Hydroidolina</taxon>
        <taxon>Anthoathecata</taxon>
        <taxon>Aplanulata</taxon>
        <taxon>Hydridae</taxon>
        <taxon>Hydra</taxon>
    </lineage>
</organism>
<dbReference type="GeneID" id="136092022"/>
<reference evidence="2" key="1">
    <citation type="submission" date="2025-08" db="UniProtKB">
        <authorList>
            <consortium name="RefSeq"/>
        </authorList>
    </citation>
    <scope>IDENTIFICATION</scope>
</reference>
<proteinExistence type="predicted"/>
<dbReference type="RefSeq" id="XP_065675815.1">
    <property type="nucleotide sequence ID" value="XM_065819743.1"/>
</dbReference>
<name>A0ABM4DMP7_HYDVU</name>
<keyword evidence="1" id="KW-1185">Reference proteome</keyword>
<evidence type="ECO:0000313" key="1">
    <source>
        <dbReference type="Proteomes" id="UP001652625"/>
    </source>
</evidence>